<dbReference type="EMBL" id="CAJVPM010023226">
    <property type="protein sequence ID" value="CAG8648781.1"/>
    <property type="molecule type" value="Genomic_DNA"/>
</dbReference>
<evidence type="ECO:0000313" key="2">
    <source>
        <dbReference type="Proteomes" id="UP000789860"/>
    </source>
</evidence>
<accession>A0ACA9NE77</accession>
<evidence type="ECO:0000313" key="1">
    <source>
        <dbReference type="EMBL" id="CAG8648781.1"/>
    </source>
</evidence>
<keyword evidence="2" id="KW-1185">Reference proteome</keyword>
<comment type="caution">
    <text evidence="1">The sequence shown here is derived from an EMBL/GenBank/DDBJ whole genome shotgun (WGS) entry which is preliminary data.</text>
</comment>
<proteinExistence type="predicted"/>
<organism evidence="1 2">
    <name type="scientific">Scutellospora calospora</name>
    <dbReference type="NCBI Taxonomy" id="85575"/>
    <lineage>
        <taxon>Eukaryota</taxon>
        <taxon>Fungi</taxon>
        <taxon>Fungi incertae sedis</taxon>
        <taxon>Mucoromycota</taxon>
        <taxon>Glomeromycotina</taxon>
        <taxon>Glomeromycetes</taxon>
        <taxon>Diversisporales</taxon>
        <taxon>Gigasporaceae</taxon>
        <taxon>Scutellospora</taxon>
    </lineage>
</organism>
<sequence length="533" mass="61507">MDPSVTPFHLIPDCVREIISHLHSNHKALFSCALVNRLWCRSAIPLLWCDIFNGNYLSPDKGTKIISIYMSCLTEIQRKTLINHNLNLQENFKPALFDYPKYLRFLNCRYFDNALYSWCKATIKPDVENTEFQKTLLICNHIISQYILSHSAGLYTLHLNNHNDNGCCLMHLPPDVCVNGICHTFSKLTELQIDNGFQINSSQIFEKLSLHSHSIQKLYISVKSISDLVLQQEIFSHLFLLINSQHKLQSFTVILSWAINSQSSLFFSALTNQSHSLKFLEIGQLYDISILIPYLASFNLDTLKLIYYNTPLKQIDPRSIPYLHSRTQFKIKNLIIYGTYYSILCPFFSKIIKLSGSHLEKISFNGCDENLTNTIAEYSSNITSLSIIINYAIFNCFVKALSKLKKLKYLNLESAKNDIQYTKDMILKFAKIFPNSIEELNFNLTLEQEHIDAFLKELKVSLTKLTIYLNELDDEILNSVIDYAIRTGNLKEFCFNADVSFSHDVWLKAQEIIPVITDMTDDVDYNLAFYLFA</sequence>
<gene>
    <name evidence="1" type="ORF">SCALOS_LOCUS8595</name>
</gene>
<name>A0ACA9NE77_9GLOM</name>
<dbReference type="Proteomes" id="UP000789860">
    <property type="component" value="Unassembled WGS sequence"/>
</dbReference>
<reference evidence="1" key="1">
    <citation type="submission" date="2021-06" db="EMBL/GenBank/DDBJ databases">
        <authorList>
            <person name="Kallberg Y."/>
            <person name="Tangrot J."/>
            <person name="Rosling A."/>
        </authorList>
    </citation>
    <scope>NUCLEOTIDE SEQUENCE</scope>
    <source>
        <strain evidence="1">AU212A</strain>
    </source>
</reference>
<protein>
    <submittedName>
        <fullName evidence="1">3469_t:CDS:1</fullName>
    </submittedName>
</protein>